<keyword evidence="5" id="KW-1185">Reference proteome</keyword>
<dbReference type="HAMAP" id="MF_01940">
    <property type="entry name" value="RNA_CPDase"/>
    <property type="match status" value="1"/>
</dbReference>
<dbReference type="InterPro" id="IPR009097">
    <property type="entry name" value="Cyclic_Pdiesterase"/>
</dbReference>
<keyword evidence="1 2" id="KW-0378">Hydrolase</keyword>
<dbReference type="Proteomes" id="UP001201549">
    <property type="component" value="Unassembled WGS sequence"/>
</dbReference>
<dbReference type="Pfam" id="PF02834">
    <property type="entry name" value="LigT_PEase"/>
    <property type="match status" value="1"/>
</dbReference>
<organism evidence="4 5">
    <name type="scientific">Shewanella electrica</name>
    <dbReference type="NCBI Taxonomy" id="515560"/>
    <lineage>
        <taxon>Bacteria</taxon>
        <taxon>Pseudomonadati</taxon>
        <taxon>Pseudomonadota</taxon>
        <taxon>Gammaproteobacteria</taxon>
        <taxon>Alteromonadales</taxon>
        <taxon>Shewanellaceae</taxon>
        <taxon>Shewanella</taxon>
    </lineage>
</organism>
<proteinExistence type="inferred from homology"/>
<feature type="domain" description="Phosphoesterase HXTX" evidence="3">
    <location>
        <begin position="18"/>
        <end position="88"/>
    </location>
</feature>
<feature type="active site" description="Proton donor" evidence="2">
    <location>
        <position position="46"/>
    </location>
</feature>
<dbReference type="InterPro" id="IPR004175">
    <property type="entry name" value="RNA_CPDase"/>
</dbReference>
<dbReference type="InterPro" id="IPR014051">
    <property type="entry name" value="Phosphoesterase_HXTX"/>
</dbReference>
<comment type="function">
    <text evidence="2">Hydrolyzes RNA 2',3'-cyclic phosphodiester to an RNA 2'-phosphomonoester.</text>
</comment>
<dbReference type="Gene3D" id="3.90.1140.10">
    <property type="entry name" value="Cyclic phosphodiesterase"/>
    <property type="match status" value="1"/>
</dbReference>
<feature type="short sequence motif" description="HXTX 2" evidence="2">
    <location>
        <begin position="129"/>
        <end position="132"/>
    </location>
</feature>
<evidence type="ECO:0000313" key="4">
    <source>
        <dbReference type="EMBL" id="MCS4558268.1"/>
    </source>
</evidence>
<dbReference type="PANTHER" id="PTHR35561">
    <property type="entry name" value="RNA 2',3'-CYCLIC PHOSPHODIESTERASE"/>
    <property type="match status" value="1"/>
</dbReference>
<comment type="catalytic activity">
    <reaction evidence="2">
        <text>a 3'-end 2',3'-cyclophospho-ribonucleotide-RNA + H2O = a 3'-end 2'-phospho-ribonucleotide-RNA + H(+)</text>
        <dbReference type="Rhea" id="RHEA:11828"/>
        <dbReference type="Rhea" id="RHEA-COMP:10464"/>
        <dbReference type="Rhea" id="RHEA-COMP:17353"/>
        <dbReference type="ChEBI" id="CHEBI:15377"/>
        <dbReference type="ChEBI" id="CHEBI:15378"/>
        <dbReference type="ChEBI" id="CHEBI:83064"/>
        <dbReference type="ChEBI" id="CHEBI:173113"/>
        <dbReference type="EC" id="3.1.4.58"/>
    </reaction>
</comment>
<evidence type="ECO:0000259" key="3">
    <source>
        <dbReference type="Pfam" id="PF02834"/>
    </source>
</evidence>
<protein>
    <recommendedName>
        <fullName evidence="2">RNA 2',3'-cyclic phosphodiesterase</fullName>
        <shortName evidence="2">RNA 2',3'-CPDase</shortName>
        <ecNumber evidence="2">3.1.4.58</ecNumber>
    </recommendedName>
</protein>
<dbReference type="PANTHER" id="PTHR35561:SF1">
    <property type="entry name" value="RNA 2',3'-CYCLIC PHOSPHODIESTERASE"/>
    <property type="match status" value="1"/>
</dbReference>
<gene>
    <name evidence="4" type="primary">thpR</name>
    <name evidence="4" type="ORF">L9G74_17650</name>
</gene>
<reference evidence="5" key="1">
    <citation type="submission" date="2023-07" db="EMBL/GenBank/DDBJ databases">
        <title>Shewanella mangrovi sp. nov., an acetaldehyde- degrading bacterium isolated from mangrove sediment.</title>
        <authorList>
            <person name="Liu Y."/>
        </authorList>
    </citation>
    <scope>NUCLEOTIDE SEQUENCE [LARGE SCALE GENOMIC DNA]</scope>
    <source>
        <strain evidence="5">C32</strain>
    </source>
</reference>
<evidence type="ECO:0000256" key="1">
    <source>
        <dbReference type="ARBA" id="ARBA00022801"/>
    </source>
</evidence>
<dbReference type="EC" id="3.1.4.58" evidence="2"/>
<name>A0ABT2FPJ9_9GAMM</name>
<accession>A0ABT2FPJ9</accession>
<comment type="similarity">
    <text evidence="2">Belongs to the 2H phosphoesterase superfamily. ThpR family.</text>
</comment>
<dbReference type="SUPFAM" id="SSF55144">
    <property type="entry name" value="LigT-like"/>
    <property type="match status" value="1"/>
</dbReference>
<evidence type="ECO:0000313" key="5">
    <source>
        <dbReference type="Proteomes" id="UP001201549"/>
    </source>
</evidence>
<feature type="active site" description="Proton acceptor" evidence="2">
    <location>
        <position position="129"/>
    </location>
</feature>
<dbReference type="RefSeq" id="WP_238898086.1">
    <property type="nucleotide sequence ID" value="NZ_JAKOGG010000018.1"/>
</dbReference>
<feature type="short sequence motif" description="HXTX 1" evidence="2">
    <location>
        <begin position="46"/>
        <end position="49"/>
    </location>
</feature>
<dbReference type="NCBIfam" id="TIGR02258">
    <property type="entry name" value="2_5_ligase"/>
    <property type="match status" value="1"/>
</dbReference>
<evidence type="ECO:0000256" key="2">
    <source>
        <dbReference type="HAMAP-Rule" id="MF_01940"/>
    </source>
</evidence>
<comment type="caution">
    <text evidence="4">The sequence shown here is derived from an EMBL/GenBank/DDBJ whole genome shotgun (WGS) entry which is preliminary data.</text>
</comment>
<dbReference type="EMBL" id="JAKOGG010000018">
    <property type="protein sequence ID" value="MCS4558268.1"/>
    <property type="molecule type" value="Genomic_DNA"/>
</dbReference>
<sequence length="181" mass="20480">MTNENTWPQRCFLGFALSAPQRQQLCSWQQQLGDGNHRWVASANLHLTLAFLGQLQPSQMQQLLERVPLLPLQRFSQPLTQLAYWPKPNIACLTSEDVASALQQMAAEAQQLMHQLALPASEHSVYRPHITLARKASSLANSWQKLVPPQLNLQPTALHLYHSQSTDTGVRYQILNSWPLV</sequence>